<feature type="transmembrane region" description="Helical" evidence="2">
    <location>
        <begin position="20"/>
        <end position="43"/>
    </location>
</feature>
<evidence type="ECO:0000313" key="3">
    <source>
        <dbReference type="EMBL" id="KAJ8267927.1"/>
    </source>
</evidence>
<feature type="transmembrane region" description="Helical" evidence="2">
    <location>
        <begin position="55"/>
        <end position="77"/>
    </location>
</feature>
<dbReference type="InterPro" id="IPR045325">
    <property type="entry name" value="TMEM70/TMEM186/TMEM223"/>
</dbReference>
<reference evidence="3" key="1">
    <citation type="journal article" date="2023" name="Science">
        <title>Genome structures resolve the early diversification of teleost fishes.</title>
        <authorList>
            <person name="Parey E."/>
            <person name="Louis A."/>
            <person name="Montfort J."/>
            <person name="Bouchez O."/>
            <person name="Roques C."/>
            <person name="Iampietro C."/>
            <person name="Lluch J."/>
            <person name="Castinel A."/>
            <person name="Donnadieu C."/>
            <person name="Desvignes T."/>
            <person name="Floi Bucao C."/>
            <person name="Jouanno E."/>
            <person name="Wen M."/>
            <person name="Mejri S."/>
            <person name="Dirks R."/>
            <person name="Jansen H."/>
            <person name="Henkel C."/>
            <person name="Chen W.J."/>
            <person name="Zahm M."/>
            <person name="Cabau C."/>
            <person name="Klopp C."/>
            <person name="Thompson A.W."/>
            <person name="Robinson-Rechavi M."/>
            <person name="Braasch I."/>
            <person name="Lecointre G."/>
            <person name="Bobe J."/>
            <person name="Postlethwait J.H."/>
            <person name="Berthelot C."/>
            <person name="Roest Crollius H."/>
            <person name="Guiguen Y."/>
        </authorList>
    </citation>
    <scope>NUCLEOTIDE SEQUENCE</scope>
    <source>
        <strain evidence="3">Concon-B</strain>
    </source>
</reference>
<dbReference type="EMBL" id="JAFJMO010000009">
    <property type="protein sequence ID" value="KAJ8267927.1"/>
    <property type="molecule type" value="Genomic_DNA"/>
</dbReference>
<evidence type="ECO:0000256" key="2">
    <source>
        <dbReference type="SAM" id="Phobius"/>
    </source>
</evidence>
<name>A0A9Q1HX99_CONCO</name>
<keyword evidence="2" id="KW-0812">Transmembrane</keyword>
<dbReference type="OrthoDB" id="156886at2759"/>
<comment type="similarity">
    <text evidence="1">Belongs to the TMEM70 family.</text>
</comment>
<dbReference type="InterPro" id="IPR009724">
    <property type="entry name" value="TMEM70"/>
</dbReference>
<dbReference type="AlphaFoldDB" id="A0A9Q1HX99"/>
<sequence>MHRLNSEEGTLIYSGSLAKAVLGVKLFSYSTSIFSMCVMPQVLLKTGFGVQSLALQVAVCGTIGLFTFITPVLLHLLSKGYVVRLYHNHEMDTYTAVTYNALMAEKKTVFHQSQVSVPGVSQMFTTFYANRRSMLVNPELFALPHDYNHLMGYDKPFSFDLDKFEEQERSKQD</sequence>
<dbReference type="Pfam" id="PF06979">
    <property type="entry name" value="TMEM70"/>
    <property type="match status" value="1"/>
</dbReference>
<dbReference type="GO" id="GO:0031966">
    <property type="term" value="C:mitochondrial membrane"/>
    <property type="evidence" value="ECO:0007669"/>
    <property type="project" value="TreeGrafter"/>
</dbReference>
<keyword evidence="4" id="KW-1185">Reference proteome</keyword>
<evidence type="ECO:0008006" key="5">
    <source>
        <dbReference type="Google" id="ProtNLM"/>
    </source>
</evidence>
<dbReference type="PANTHER" id="PTHR13281">
    <property type="entry name" value="TRANSMEMBRANE PROTEIN 70, MITOCHONDRIAL"/>
    <property type="match status" value="1"/>
</dbReference>
<dbReference type="PANTHER" id="PTHR13281:SF0">
    <property type="entry name" value="TRANSMEMBRANE PROTEIN 70, MITOCHONDRIAL"/>
    <property type="match status" value="1"/>
</dbReference>
<accession>A0A9Q1HX99</accession>
<protein>
    <recommendedName>
        <fullName evidence="5">Transmembrane protein 70</fullName>
    </recommendedName>
</protein>
<evidence type="ECO:0000256" key="1">
    <source>
        <dbReference type="ARBA" id="ARBA00005280"/>
    </source>
</evidence>
<dbReference type="Proteomes" id="UP001152803">
    <property type="component" value="Unassembled WGS sequence"/>
</dbReference>
<proteinExistence type="inferred from homology"/>
<evidence type="ECO:0000313" key="4">
    <source>
        <dbReference type="Proteomes" id="UP001152803"/>
    </source>
</evidence>
<organism evidence="3 4">
    <name type="scientific">Conger conger</name>
    <name type="common">Conger eel</name>
    <name type="synonym">Muraena conger</name>
    <dbReference type="NCBI Taxonomy" id="82655"/>
    <lineage>
        <taxon>Eukaryota</taxon>
        <taxon>Metazoa</taxon>
        <taxon>Chordata</taxon>
        <taxon>Craniata</taxon>
        <taxon>Vertebrata</taxon>
        <taxon>Euteleostomi</taxon>
        <taxon>Actinopterygii</taxon>
        <taxon>Neopterygii</taxon>
        <taxon>Teleostei</taxon>
        <taxon>Anguilliformes</taxon>
        <taxon>Congridae</taxon>
        <taxon>Conger</taxon>
    </lineage>
</organism>
<gene>
    <name evidence="3" type="ORF">COCON_G00130990</name>
</gene>
<keyword evidence="2" id="KW-1133">Transmembrane helix</keyword>
<comment type="caution">
    <text evidence="3">The sequence shown here is derived from an EMBL/GenBank/DDBJ whole genome shotgun (WGS) entry which is preliminary data.</text>
</comment>
<dbReference type="GO" id="GO:0033615">
    <property type="term" value="P:mitochondrial proton-transporting ATP synthase complex assembly"/>
    <property type="evidence" value="ECO:0007669"/>
    <property type="project" value="TreeGrafter"/>
</dbReference>
<keyword evidence="2" id="KW-0472">Membrane</keyword>